<dbReference type="RefSeq" id="WP_093089639.1">
    <property type="nucleotide sequence ID" value="NZ_FNBE01000025.1"/>
</dbReference>
<dbReference type="InterPro" id="IPR046373">
    <property type="entry name" value="Acyl-CoA_Oxase/DH_mid-dom_sf"/>
</dbReference>
<name>A0A1G8D9C4_PSEOR</name>
<dbReference type="SUPFAM" id="SSF47203">
    <property type="entry name" value="Acyl-CoA dehydrogenase C-terminal domain-like"/>
    <property type="match status" value="1"/>
</dbReference>
<evidence type="ECO:0008006" key="12">
    <source>
        <dbReference type="Google" id="ProtNLM"/>
    </source>
</evidence>
<dbReference type="InterPro" id="IPR037069">
    <property type="entry name" value="AcylCoA_DH/ox_N_sf"/>
</dbReference>
<keyword evidence="11" id="KW-1185">Reference proteome</keyword>
<keyword evidence="3 6" id="KW-0285">Flavoprotein</keyword>
<dbReference type="Gene3D" id="2.40.110.10">
    <property type="entry name" value="Butyryl-CoA Dehydrogenase, subunit A, domain 2"/>
    <property type="match status" value="1"/>
</dbReference>
<dbReference type="Pfam" id="PF02770">
    <property type="entry name" value="Acyl-CoA_dh_M"/>
    <property type="match status" value="1"/>
</dbReference>
<feature type="domain" description="Acyl-CoA oxidase/dehydrogenase middle" evidence="8">
    <location>
        <begin position="122"/>
        <end position="216"/>
    </location>
</feature>
<reference evidence="10 11" key="1">
    <citation type="submission" date="2016-10" db="EMBL/GenBank/DDBJ databases">
        <authorList>
            <person name="de Groot N.N."/>
        </authorList>
    </citation>
    <scope>NUCLEOTIDE SEQUENCE [LARGE SCALE GENOMIC DNA]</scope>
    <source>
        <strain evidence="10 11">CGMCC 4.3143</strain>
    </source>
</reference>
<gene>
    <name evidence="10" type="ORF">SAMN05216377_12523</name>
</gene>
<dbReference type="Proteomes" id="UP000198967">
    <property type="component" value="Unassembled WGS sequence"/>
</dbReference>
<dbReference type="EMBL" id="FNBE01000025">
    <property type="protein sequence ID" value="SDH53880.1"/>
    <property type="molecule type" value="Genomic_DNA"/>
</dbReference>
<evidence type="ECO:0000256" key="3">
    <source>
        <dbReference type="ARBA" id="ARBA00022630"/>
    </source>
</evidence>
<evidence type="ECO:0000256" key="6">
    <source>
        <dbReference type="RuleBase" id="RU362125"/>
    </source>
</evidence>
<evidence type="ECO:0000313" key="10">
    <source>
        <dbReference type="EMBL" id="SDH53880.1"/>
    </source>
</evidence>
<dbReference type="InterPro" id="IPR052161">
    <property type="entry name" value="Mycobact_Acyl-CoA_DH"/>
</dbReference>
<evidence type="ECO:0000259" key="9">
    <source>
        <dbReference type="Pfam" id="PF02771"/>
    </source>
</evidence>
<dbReference type="GO" id="GO:0016627">
    <property type="term" value="F:oxidoreductase activity, acting on the CH-CH group of donors"/>
    <property type="evidence" value="ECO:0007669"/>
    <property type="project" value="InterPro"/>
</dbReference>
<dbReference type="GO" id="GO:0005886">
    <property type="term" value="C:plasma membrane"/>
    <property type="evidence" value="ECO:0007669"/>
    <property type="project" value="TreeGrafter"/>
</dbReference>
<dbReference type="STRING" id="366584.SAMN05216377_12523"/>
<evidence type="ECO:0000256" key="2">
    <source>
        <dbReference type="ARBA" id="ARBA00009347"/>
    </source>
</evidence>
<dbReference type="InterPro" id="IPR013786">
    <property type="entry name" value="AcylCoA_DH/ox_N"/>
</dbReference>
<dbReference type="Gene3D" id="1.20.140.10">
    <property type="entry name" value="Butyryl-CoA Dehydrogenase, subunit A, domain 3"/>
    <property type="match status" value="1"/>
</dbReference>
<evidence type="ECO:0000259" key="7">
    <source>
        <dbReference type="Pfam" id="PF00441"/>
    </source>
</evidence>
<dbReference type="Pfam" id="PF02771">
    <property type="entry name" value="Acyl-CoA_dh_N"/>
    <property type="match status" value="1"/>
</dbReference>
<dbReference type="PANTHER" id="PTHR43292">
    <property type="entry name" value="ACYL-COA DEHYDROGENASE"/>
    <property type="match status" value="1"/>
</dbReference>
<keyword evidence="4 6" id="KW-0274">FAD</keyword>
<dbReference type="Pfam" id="PF00441">
    <property type="entry name" value="Acyl-CoA_dh_1"/>
    <property type="match status" value="1"/>
</dbReference>
<dbReference type="SUPFAM" id="SSF56645">
    <property type="entry name" value="Acyl-CoA dehydrogenase NM domain-like"/>
    <property type="match status" value="1"/>
</dbReference>
<dbReference type="InterPro" id="IPR009075">
    <property type="entry name" value="AcylCo_DH/oxidase_C"/>
</dbReference>
<keyword evidence="5 6" id="KW-0560">Oxidoreductase</keyword>
<dbReference type="GO" id="GO:0050660">
    <property type="term" value="F:flavin adenine dinucleotide binding"/>
    <property type="evidence" value="ECO:0007669"/>
    <property type="project" value="InterPro"/>
</dbReference>
<evidence type="ECO:0000313" key="11">
    <source>
        <dbReference type="Proteomes" id="UP000198967"/>
    </source>
</evidence>
<feature type="domain" description="Acyl-CoA dehydrogenase/oxidase C-terminal" evidence="7">
    <location>
        <begin position="228"/>
        <end position="370"/>
    </location>
</feature>
<evidence type="ECO:0000256" key="4">
    <source>
        <dbReference type="ARBA" id="ARBA00022827"/>
    </source>
</evidence>
<feature type="domain" description="Acyl-CoA dehydrogenase/oxidase N-terminal" evidence="9">
    <location>
        <begin position="9"/>
        <end position="115"/>
    </location>
</feature>
<comment type="similarity">
    <text evidence="2 6">Belongs to the acyl-CoA dehydrogenase family.</text>
</comment>
<dbReference type="PANTHER" id="PTHR43292:SF3">
    <property type="entry name" value="ACYL-COA DEHYDROGENASE FADE29"/>
    <property type="match status" value="1"/>
</dbReference>
<comment type="cofactor">
    <cofactor evidence="1 6">
        <name>FAD</name>
        <dbReference type="ChEBI" id="CHEBI:57692"/>
    </cofactor>
</comment>
<dbReference type="Gene3D" id="1.10.540.10">
    <property type="entry name" value="Acyl-CoA dehydrogenase/oxidase, N-terminal domain"/>
    <property type="match status" value="1"/>
</dbReference>
<dbReference type="OrthoDB" id="3964153at2"/>
<dbReference type="InterPro" id="IPR036250">
    <property type="entry name" value="AcylCo_DH-like_C"/>
</dbReference>
<accession>A0A1G8D9C4</accession>
<dbReference type="InterPro" id="IPR009100">
    <property type="entry name" value="AcylCoA_DH/oxidase_NM_dom_sf"/>
</dbReference>
<dbReference type="InterPro" id="IPR006091">
    <property type="entry name" value="Acyl-CoA_Oxase/DH_mid-dom"/>
</dbReference>
<evidence type="ECO:0000256" key="5">
    <source>
        <dbReference type="ARBA" id="ARBA00023002"/>
    </source>
</evidence>
<sequence>MDMIESSAEVDFRKGLRKFLSEELPQDLRHASTFAGRLEADRVLSRGGYLGYTWPEQFGGQGGSPAISAILDEERALAGIPSAKSPSRFGVNLLGPTLMTHGTPEQLDEFLPPIPRAETIWCQGFSEPDSGSDLASVRASLSDRGDHYVVNGNKTWTTLANHADWCYALVRSQPDAPRHRNLAFVLFDMRQPGVDVRPMVQTTGASEFNEMFLTDVRVEKRHVVGAVDEGWRVALTVLNTERSYGQLSRFRQYEAELRRLSALIARSDPAKPEWRARLVSLSAHITGIRNISYKITSTAEAGEDLGALASVAKLLWSTTHQSLADLGYEVAMETGEDAEYWLNLELETRAESIYAGTSEIQRNIVAERLLGLPR</sequence>
<evidence type="ECO:0000256" key="1">
    <source>
        <dbReference type="ARBA" id="ARBA00001974"/>
    </source>
</evidence>
<protein>
    <recommendedName>
        <fullName evidence="12">Acyl-CoA dehydrogenase</fullName>
    </recommendedName>
</protein>
<proteinExistence type="inferred from homology"/>
<dbReference type="AlphaFoldDB" id="A0A1G8D9C4"/>
<evidence type="ECO:0000259" key="8">
    <source>
        <dbReference type="Pfam" id="PF02770"/>
    </source>
</evidence>
<organism evidence="10 11">
    <name type="scientific">Pseudonocardia oroxyli</name>
    <dbReference type="NCBI Taxonomy" id="366584"/>
    <lineage>
        <taxon>Bacteria</taxon>
        <taxon>Bacillati</taxon>
        <taxon>Actinomycetota</taxon>
        <taxon>Actinomycetes</taxon>
        <taxon>Pseudonocardiales</taxon>
        <taxon>Pseudonocardiaceae</taxon>
        <taxon>Pseudonocardia</taxon>
    </lineage>
</organism>